<proteinExistence type="predicted"/>
<gene>
    <name evidence="2" type="ORF">GO493_22325</name>
</gene>
<keyword evidence="1" id="KW-0812">Transmembrane</keyword>
<dbReference type="Proteomes" id="UP000461730">
    <property type="component" value="Unassembled WGS sequence"/>
</dbReference>
<dbReference type="EMBL" id="WRXN01000011">
    <property type="protein sequence ID" value="MVT11021.1"/>
    <property type="molecule type" value="Genomic_DNA"/>
</dbReference>
<organism evidence="2 3">
    <name type="scientific">Chitinophaga tropicalis</name>
    <dbReference type="NCBI Taxonomy" id="2683588"/>
    <lineage>
        <taxon>Bacteria</taxon>
        <taxon>Pseudomonadati</taxon>
        <taxon>Bacteroidota</taxon>
        <taxon>Chitinophagia</taxon>
        <taxon>Chitinophagales</taxon>
        <taxon>Chitinophagaceae</taxon>
        <taxon>Chitinophaga</taxon>
    </lineage>
</organism>
<dbReference type="RefSeq" id="WP_157308447.1">
    <property type="nucleotide sequence ID" value="NZ_WRXN01000011.1"/>
</dbReference>
<comment type="caution">
    <text evidence="2">The sequence shown here is derived from an EMBL/GenBank/DDBJ whole genome shotgun (WGS) entry which is preliminary data.</text>
</comment>
<sequence length="80" mass="8963">MMSATFTIVLEIIAIFASLSSLALTLLSASRESARLKKFRRYPPKMLVVEDKSGHIVVLDLEKQDDAQQLLRTMDVLLGK</sequence>
<name>A0A7K1U9H1_9BACT</name>
<keyword evidence="1" id="KW-0472">Membrane</keyword>
<feature type="transmembrane region" description="Helical" evidence="1">
    <location>
        <begin position="6"/>
        <end position="29"/>
    </location>
</feature>
<evidence type="ECO:0000313" key="3">
    <source>
        <dbReference type="Proteomes" id="UP000461730"/>
    </source>
</evidence>
<keyword evidence="1" id="KW-1133">Transmembrane helix</keyword>
<dbReference type="AlphaFoldDB" id="A0A7K1U9H1"/>
<evidence type="ECO:0000313" key="2">
    <source>
        <dbReference type="EMBL" id="MVT11021.1"/>
    </source>
</evidence>
<protein>
    <submittedName>
        <fullName evidence="2">Uncharacterized protein</fullName>
    </submittedName>
</protein>
<accession>A0A7K1U9H1</accession>
<keyword evidence="3" id="KW-1185">Reference proteome</keyword>
<evidence type="ECO:0000256" key="1">
    <source>
        <dbReference type="SAM" id="Phobius"/>
    </source>
</evidence>
<reference evidence="2 3" key="1">
    <citation type="submission" date="2019-12" db="EMBL/GenBank/DDBJ databases">
        <title>Chitinophaga sp. strain ysch24 (GDMCC 1.1355), whole genome shotgun sequence.</title>
        <authorList>
            <person name="Zhang X."/>
        </authorList>
    </citation>
    <scope>NUCLEOTIDE SEQUENCE [LARGE SCALE GENOMIC DNA]</scope>
    <source>
        <strain evidence="3">ysch24</strain>
    </source>
</reference>